<proteinExistence type="predicted"/>
<sequence>MLRSLSQRPMRHLAAFQKAREAFETLSALDKKVDVLDNKLTVLDTNLSRKLDEVRAGVHRLEDFAGAVVEDGGRLLSGPKQEPLKGLTLHSAADVKRCCSQPPSTADKPGAQP</sequence>
<protein>
    <submittedName>
        <fullName evidence="1">Uncharacterized protein</fullName>
    </submittedName>
</protein>
<dbReference type="Proteomes" id="UP001465755">
    <property type="component" value="Unassembled WGS sequence"/>
</dbReference>
<dbReference type="EMBL" id="JALJOQ010000140">
    <property type="protein sequence ID" value="KAK9794339.1"/>
    <property type="molecule type" value="Genomic_DNA"/>
</dbReference>
<dbReference type="AlphaFoldDB" id="A0AAW1NSV5"/>
<evidence type="ECO:0000313" key="2">
    <source>
        <dbReference type="Proteomes" id="UP001465755"/>
    </source>
</evidence>
<name>A0AAW1NSV5_9CHLO</name>
<comment type="caution">
    <text evidence="1">The sequence shown here is derived from an EMBL/GenBank/DDBJ whole genome shotgun (WGS) entry which is preliminary data.</text>
</comment>
<gene>
    <name evidence="1" type="ORF">WJX73_005256</name>
</gene>
<accession>A0AAW1NSV5</accession>
<evidence type="ECO:0000313" key="1">
    <source>
        <dbReference type="EMBL" id="KAK9794339.1"/>
    </source>
</evidence>
<keyword evidence="2" id="KW-1185">Reference proteome</keyword>
<reference evidence="1 2" key="1">
    <citation type="journal article" date="2024" name="Nat. Commun.">
        <title>Phylogenomics reveals the evolutionary origins of lichenization in chlorophyte algae.</title>
        <authorList>
            <person name="Puginier C."/>
            <person name="Libourel C."/>
            <person name="Otte J."/>
            <person name="Skaloud P."/>
            <person name="Haon M."/>
            <person name="Grisel S."/>
            <person name="Petersen M."/>
            <person name="Berrin J.G."/>
            <person name="Delaux P.M."/>
            <person name="Dal Grande F."/>
            <person name="Keller J."/>
        </authorList>
    </citation>
    <scope>NUCLEOTIDE SEQUENCE [LARGE SCALE GENOMIC DNA]</scope>
    <source>
        <strain evidence="1 2">SAG 2036</strain>
    </source>
</reference>
<organism evidence="1 2">
    <name type="scientific">Symbiochloris irregularis</name>
    <dbReference type="NCBI Taxonomy" id="706552"/>
    <lineage>
        <taxon>Eukaryota</taxon>
        <taxon>Viridiplantae</taxon>
        <taxon>Chlorophyta</taxon>
        <taxon>core chlorophytes</taxon>
        <taxon>Trebouxiophyceae</taxon>
        <taxon>Trebouxiales</taxon>
        <taxon>Trebouxiaceae</taxon>
        <taxon>Symbiochloris</taxon>
    </lineage>
</organism>